<evidence type="ECO:0000256" key="1">
    <source>
        <dbReference type="SAM" id="MobiDB-lite"/>
    </source>
</evidence>
<feature type="non-terminal residue" evidence="2">
    <location>
        <position position="1"/>
    </location>
</feature>
<protein>
    <submittedName>
        <fullName evidence="2">Uncharacterized protein</fullName>
    </submittedName>
</protein>
<feature type="compositionally biased region" description="Low complexity" evidence="1">
    <location>
        <begin position="82"/>
        <end position="93"/>
    </location>
</feature>
<feature type="compositionally biased region" description="Basic and acidic residues" evidence="1">
    <location>
        <begin position="119"/>
        <end position="128"/>
    </location>
</feature>
<reference evidence="2" key="1">
    <citation type="submission" date="2020-02" db="EMBL/GenBank/DDBJ databases">
        <authorList>
            <person name="Meier V. D."/>
        </authorList>
    </citation>
    <scope>NUCLEOTIDE SEQUENCE</scope>
    <source>
        <strain evidence="2">AVDCRST_MAG36</strain>
    </source>
</reference>
<feature type="region of interest" description="Disordered" evidence="1">
    <location>
        <begin position="1"/>
        <end position="153"/>
    </location>
</feature>
<dbReference type="AlphaFoldDB" id="A0A6J4LIS6"/>
<organism evidence="2">
    <name type="scientific">uncultured Nocardioidaceae bacterium</name>
    <dbReference type="NCBI Taxonomy" id="253824"/>
    <lineage>
        <taxon>Bacteria</taxon>
        <taxon>Bacillati</taxon>
        <taxon>Actinomycetota</taxon>
        <taxon>Actinomycetes</taxon>
        <taxon>Propionibacteriales</taxon>
        <taxon>Nocardioidaceae</taxon>
        <taxon>environmental samples</taxon>
    </lineage>
</organism>
<feature type="non-terminal residue" evidence="2">
    <location>
        <position position="153"/>
    </location>
</feature>
<dbReference type="EMBL" id="CADCUH010000063">
    <property type="protein sequence ID" value="CAA9332807.1"/>
    <property type="molecule type" value="Genomic_DNA"/>
</dbReference>
<accession>A0A6J4LIS6</accession>
<gene>
    <name evidence="2" type="ORF">AVDCRST_MAG36-1021</name>
</gene>
<feature type="compositionally biased region" description="Basic and acidic residues" evidence="1">
    <location>
        <begin position="94"/>
        <end position="107"/>
    </location>
</feature>
<name>A0A6J4LIS6_9ACTN</name>
<feature type="compositionally biased region" description="Basic and acidic residues" evidence="1">
    <location>
        <begin position="43"/>
        <end position="63"/>
    </location>
</feature>
<feature type="compositionally biased region" description="Basic and acidic residues" evidence="1">
    <location>
        <begin position="136"/>
        <end position="147"/>
    </location>
</feature>
<sequence length="153" mass="16669">EHRDDAPVGRTRRLRGRWSVPFIGGRTVRPVRPVDVGGAADPGPDRGRDRGAARGARRDDRRPQRQARRQVAGAGQGRRGQAGRAEQGRAGQAHRSEHRGVRAGEARVRRRHRPPQRRLGGEVLEREQSAAGAARLRGDGPAGDRRAVVAGTM</sequence>
<evidence type="ECO:0000313" key="2">
    <source>
        <dbReference type="EMBL" id="CAA9332807.1"/>
    </source>
</evidence>
<proteinExistence type="predicted"/>